<organism evidence="3 4">
    <name type="scientific">Iodobacter arcticus</name>
    <dbReference type="NCBI Taxonomy" id="590593"/>
    <lineage>
        <taxon>Bacteria</taxon>
        <taxon>Pseudomonadati</taxon>
        <taxon>Pseudomonadota</taxon>
        <taxon>Betaproteobacteria</taxon>
        <taxon>Neisseriales</taxon>
        <taxon>Chitinibacteraceae</taxon>
        <taxon>Iodobacter</taxon>
    </lineage>
</organism>
<evidence type="ECO:0000256" key="1">
    <source>
        <dbReference type="SAM" id="Phobius"/>
    </source>
</evidence>
<accession>A0ABW2QVB1</accession>
<keyword evidence="1" id="KW-0472">Membrane</keyword>
<comment type="caution">
    <text evidence="3">The sequence shown here is derived from an EMBL/GenBank/DDBJ whole genome shotgun (WGS) entry which is preliminary data.</text>
</comment>
<dbReference type="InterPro" id="IPR011836">
    <property type="entry name" value="YhdP"/>
</dbReference>
<evidence type="ECO:0000313" key="3">
    <source>
        <dbReference type="EMBL" id="MFC7419563.1"/>
    </source>
</evidence>
<dbReference type="NCBIfam" id="TIGR02099">
    <property type="entry name" value="YhdP family protein"/>
    <property type="match status" value="1"/>
</dbReference>
<evidence type="ECO:0000259" key="2">
    <source>
        <dbReference type="Pfam" id="PF13116"/>
    </source>
</evidence>
<keyword evidence="1" id="KW-0812">Transmembrane</keyword>
<dbReference type="Pfam" id="PF13116">
    <property type="entry name" value="YhdP"/>
    <property type="match status" value="1"/>
</dbReference>
<sequence length="1263" mass="137916">MPVFSKLLQRCSLFVHWHYRALLRLLAGLCFALFAVMMAWQFYVLPRLDSYRPWLVQKLATATASQIEIGRLSGGWRGIHPFVRVDDFKVHTAQQPGLQLASVEADLSWWTLLRGELLFSRLATEAPHLTLRRNTAGDVFVAGFQLKAGADNKDNRFMNWLLAQGELNIRDGQLSWLDEQGRAGVQVFSGLDAEIKQRFGRHRFDISFLPPPALAGAVVLSGHWRGNDVGEWRAWSGQLKLDLPRVDLKQLSASLPQEAQWFTYLAGEGGVRATLSFAQATIQKVDAQLKLSQVSAAWPNAPQALLLPVFDGGFIWKDDQGQQSLRLKAARIASSGGDLCRDCKAEYQRDASGKQSLEGSALRLDGLGALSAWLPASFQDAGFKGQIDKFSASWQGPWQKASQYSLQIAAKDLELALPQLGLPQLSGVDLNAKLNQTSGKASLSSRDLSLTIPSQFLEPLHFNRAAFAASWQRAAKGWTVEIPQAELANADTDLRAKAQYRWPGQGLGYLNLKGDIRELQAKRAYLYLPRAVGDETLAWLKTSLLSGKAMKGQAEVRGNLEQFPFRHPKEGLFRITADAKDVALFYADGWPSIEHIDAALDFHGAGMNIRASKGKIFAADLRQVDVSIADMDVAAPLLKIKGNAAGATSDFLHFIRQSPVRESAAGFIDDLSAEGKGDLALQLALPLDGPESSKLAGEYHFAGNKLDFGVAVPLLTKAEGRIAFTEHSVTIKDAQAQGLGGLVKLSGASNAQGILSLNMNGQAEMQEVAERYTLPFKSRLRGKVPYQATLNAGQQQYTLSLQSSLQGVEIDLPAPLAKSSHEIRPMRLRLSGGSQVPAQLEWAYERLVQAQLQLGGSGLHGQIVLGAGALPAMPKAGLSVTGGLPELSLQNWLDLRDELKINQSNTSAPPMTIDLRFARLAAWGKRLNDVRIRAQGQSDSQWKGSLDSQELAGQFDWLGKDKGKLKSRLSKLWLPFQSSGITAPSSPLQHLPALDLEVSDFRYKNIQLGKLDVDAVQQGDSWRLNGVNISNPDGKLNMNGIWGKAPGRISGHFAIETENLGKLLTRLGVPDTMRRAPAKLSGDVAWDGELFPPDLSTLEGKLRVDVEAGQFAKIDPGVGRLLSILSLQSLARRVQLDFRDVFSEGFEFDSIRGDSVIDRGVARTDNLVVAGPAAQVLFRGDANFMAATQNMRVRIVPVIGDSVAVATTIINPVIGVATFLLQRVFKDPLGQLVAYEYDITGSMLDPQIKSVSSPLSRLPFTKK</sequence>
<evidence type="ECO:0000313" key="4">
    <source>
        <dbReference type="Proteomes" id="UP001596473"/>
    </source>
</evidence>
<feature type="domain" description="YhdP central" evidence="2">
    <location>
        <begin position="23"/>
        <end position="1248"/>
    </location>
</feature>
<keyword evidence="1" id="KW-1133">Transmembrane helix</keyword>
<dbReference type="RefSeq" id="WP_380187118.1">
    <property type="nucleotide sequence ID" value="NZ_JBHTBQ010000011.1"/>
</dbReference>
<protein>
    <submittedName>
        <fullName evidence="3">YhdP family protein</fullName>
    </submittedName>
</protein>
<keyword evidence="4" id="KW-1185">Reference proteome</keyword>
<gene>
    <name evidence="3" type="ORF">ACFQNF_06685</name>
</gene>
<dbReference type="Proteomes" id="UP001596473">
    <property type="component" value="Unassembled WGS sequence"/>
</dbReference>
<dbReference type="EMBL" id="JBHTBQ010000011">
    <property type="protein sequence ID" value="MFC7419563.1"/>
    <property type="molecule type" value="Genomic_DNA"/>
</dbReference>
<reference evidence="4" key="1">
    <citation type="journal article" date="2019" name="Int. J. Syst. Evol. Microbiol.">
        <title>The Global Catalogue of Microorganisms (GCM) 10K type strain sequencing project: providing services to taxonomists for standard genome sequencing and annotation.</title>
        <authorList>
            <consortium name="The Broad Institute Genomics Platform"/>
            <consortium name="The Broad Institute Genome Sequencing Center for Infectious Disease"/>
            <person name="Wu L."/>
            <person name="Ma J."/>
        </authorList>
    </citation>
    <scope>NUCLEOTIDE SEQUENCE [LARGE SCALE GENOMIC DNA]</scope>
    <source>
        <strain evidence="4">CCUG 62945</strain>
    </source>
</reference>
<dbReference type="PANTHER" id="PTHR38690:SF1">
    <property type="entry name" value="PROTEASE"/>
    <property type="match status" value="1"/>
</dbReference>
<dbReference type="PANTHER" id="PTHR38690">
    <property type="entry name" value="PROTEASE-RELATED"/>
    <property type="match status" value="1"/>
</dbReference>
<dbReference type="InterPro" id="IPR025263">
    <property type="entry name" value="YhdP_central"/>
</dbReference>
<proteinExistence type="predicted"/>
<name>A0ABW2QVB1_9NEIS</name>
<feature type="transmembrane region" description="Helical" evidence="1">
    <location>
        <begin position="21"/>
        <end position="43"/>
    </location>
</feature>